<keyword evidence="5" id="KW-1185">Reference proteome</keyword>
<keyword evidence="2" id="KW-0722">Serine protease inhibitor</keyword>
<dbReference type="CDD" id="cd00109">
    <property type="entry name" value="Kunitz-type"/>
    <property type="match status" value="1"/>
</dbReference>
<protein>
    <submittedName>
        <fullName evidence="6">BPTI/Kunitz inhibitor domain-containing protein</fullName>
    </submittedName>
</protein>
<accession>A0A914YK94</accession>
<organism evidence="5 6">
    <name type="scientific">Panagrolaimus superbus</name>
    <dbReference type="NCBI Taxonomy" id="310955"/>
    <lineage>
        <taxon>Eukaryota</taxon>
        <taxon>Metazoa</taxon>
        <taxon>Ecdysozoa</taxon>
        <taxon>Nematoda</taxon>
        <taxon>Chromadorea</taxon>
        <taxon>Rhabditida</taxon>
        <taxon>Tylenchina</taxon>
        <taxon>Panagrolaimomorpha</taxon>
        <taxon>Panagrolaimoidea</taxon>
        <taxon>Panagrolaimidae</taxon>
        <taxon>Panagrolaimus</taxon>
    </lineage>
</organism>
<dbReference type="Gene3D" id="4.10.410.10">
    <property type="entry name" value="Pancreatic trypsin inhibitor Kunitz domain"/>
    <property type="match status" value="1"/>
</dbReference>
<feature type="domain" description="BPTI/Kunitz inhibitor" evidence="4">
    <location>
        <begin position="19"/>
        <end position="85"/>
    </location>
</feature>
<keyword evidence="3" id="KW-1015">Disulfide bond</keyword>
<reference evidence="6" key="1">
    <citation type="submission" date="2022-11" db="UniProtKB">
        <authorList>
            <consortium name="WormBaseParasite"/>
        </authorList>
    </citation>
    <scope>IDENTIFICATION</scope>
</reference>
<dbReference type="Proteomes" id="UP000887577">
    <property type="component" value="Unplaced"/>
</dbReference>
<dbReference type="InterPro" id="IPR036880">
    <property type="entry name" value="Kunitz_BPTI_sf"/>
</dbReference>
<dbReference type="GO" id="GO:0005615">
    <property type="term" value="C:extracellular space"/>
    <property type="evidence" value="ECO:0007669"/>
    <property type="project" value="TreeGrafter"/>
</dbReference>
<dbReference type="AlphaFoldDB" id="A0A914YK94"/>
<sequence>MRLPDPPVFDKIAHYPSVCYLPPDSGMCPSSNTIPSDEDGVLLSEKLDVRYYFDITTTECYPFGVQNCGGNENRFKTLNDCEETCRMK</sequence>
<name>A0A914YK94_9BILA</name>
<evidence type="ECO:0000313" key="6">
    <source>
        <dbReference type="WBParaSite" id="PSU_v2.g19758.t1"/>
    </source>
</evidence>
<dbReference type="Pfam" id="PF00014">
    <property type="entry name" value="Kunitz_BPTI"/>
    <property type="match status" value="1"/>
</dbReference>
<dbReference type="PANTHER" id="PTHR10083:SF374">
    <property type="entry name" value="BPTI_KUNITZ INHIBITOR DOMAIN-CONTAINING PROTEIN"/>
    <property type="match status" value="1"/>
</dbReference>
<dbReference type="InterPro" id="IPR050098">
    <property type="entry name" value="TFPI/VKTCI-like"/>
</dbReference>
<proteinExistence type="predicted"/>
<dbReference type="SMART" id="SM00131">
    <property type="entry name" value="KU"/>
    <property type="match status" value="1"/>
</dbReference>
<evidence type="ECO:0000259" key="4">
    <source>
        <dbReference type="PROSITE" id="PS50279"/>
    </source>
</evidence>
<dbReference type="PRINTS" id="PR00759">
    <property type="entry name" value="BASICPTASE"/>
</dbReference>
<dbReference type="PANTHER" id="PTHR10083">
    <property type="entry name" value="KUNITZ-TYPE PROTEASE INHIBITOR-RELATED"/>
    <property type="match status" value="1"/>
</dbReference>
<dbReference type="SUPFAM" id="SSF57362">
    <property type="entry name" value="BPTI-like"/>
    <property type="match status" value="1"/>
</dbReference>
<dbReference type="InterPro" id="IPR002223">
    <property type="entry name" value="Kunitz_BPTI"/>
</dbReference>
<dbReference type="WBParaSite" id="PSU_v2.g19758.t1">
    <property type="protein sequence ID" value="PSU_v2.g19758.t1"/>
    <property type="gene ID" value="PSU_v2.g19758"/>
</dbReference>
<evidence type="ECO:0000313" key="5">
    <source>
        <dbReference type="Proteomes" id="UP000887577"/>
    </source>
</evidence>
<evidence type="ECO:0000256" key="2">
    <source>
        <dbReference type="ARBA" id="ARBA00022900"/>
    </source>
</evidence>
<dbReference type="GO" id="GO:0004867">
    <property type="term" value="F:serine-type endopeptidase inhibitor activity"/>
    <property type="evidence" value="ECO:0007669"/>
    <property type="project" value="UniProtKB-KW"/>
</dbReference>
<keyword evidence="1" id="KW-0646">Protease inhibitor</keyword>
<dbReference type="PROSITE" id="PS50279">
    <property type="entry name" value="BPTI_KUNITZ_2"/>
    <property type="match status" value="1"/>
</dbReference>
<evidence type="ECO:0000256" key="1">
    <source>
        <dbReference type="ARBA" id="ARBA00022690"/>
    </source>
</evidence>
<evidence type="ECO:0000256" key="3">
    <source>
        <dbReference type="ARBA" id="ARBA00023157"/>
    </source>
</evidence>